<dbReference type="InterPro" id="IPR011604">
    <property type="entry name" value="PDDEXK-like_dom_sf"/>
</dbReference>
<reference evidence="1" key="1">
    <citation type="journal article" date="2021" name="Proc. Natl. Acad. Sci. U.S.A.">
        <title>A Catalog of Tens of Thousands of Viruses from Human Metagenomes Reveals Hidden Associations with Chronic Diseases.</title>
        <authorList>
            <person name="Tisza M.J."/>
            <person name="Buck C.B."/>
        </authorList>
    </citation>
    <scope>NUCLEOTIDE SEQUENCE</scope>
    <source>
        <strain evidence="1">Ctxyw6</strain>
    </source>
</reference>
<dbReference type="Pfam" id="PF10926">
    <property type="entry name" value="DUF2800"/>
    <property type="match status" value="1"/>
</dbReference>
<sequence>MTEINHKERAHAKLSASGASRWATCPGSVQMEEGIPDTESVYAKEGTLAHELSELKLKHYLDSKGFGKRKLNAAVKKIKEEELYQAEMDGFTDNYVDFIKEKALSFSSKPYIEIEKRVDFSSWVPGGFGTCDCILIHGSTLSIIDLKYGKGVPVSAEKNEQLILYALGAYNAFSLIYDIKKIEMNIMQPRLNNYSSWEVDLTELLLWGDYFSVQSSKALSGEGELVPSAKACKFCKARDICSARAENNLSLESEIHLNPNEIPRDKLFEYISRGEDIAKWVNDLKAYALNLCLTGEDVKGLKAVAGRTSRSWTNQDEALKKLIDGGIDEAIIFDKVPLTLAKLEKALGKERFNNLVGDMVVTSTGKPTLVFENDKRPAITDTVKATSIFKPIN</sequence>
<dbReference type="Gene3D" id="3.90.320.10">
    <property type="match status" value="1"/>
</dbReference>
<accession>A0A8S5TZ86</accession>
<evidence type="ECO:0008006" key="2">
    <source>
        <dbReference type="Google" id="ProtNLM"/>
    </source>
</evidence>
<dbReference type="InterPro" id="IPR021229">
    <property type="entry name" value="DUF2800"/>
</dbReference>
<evidence type="ECO:0000313" key="1">
    <source>
        <dbReference type="EMBL" id="DAF87524.1"/>
    </source>
</evidence>
<name>A0A8S5TZ86_9CAUD</name>
<dbReference type="EMBL" id="BK015963">
    <property type="protein sequence ID" value="DAF87524.1"/>
    <property type="molecule type" value="Genomic_DNA"/>
</dbReference>
<protein>
    <recommendedName>
        <fullName evidence="2">DUF2800 domain-containing protein</fullName>
    </recommendedName>
</protein>
<proteinExistence type="predicted"/>
<organism evidence="1">
    <name type="scientific">Siphoviridae sp. ctxyw6</name>
    <dbReference type="NCBI Taxonomy" id="2825742"/>
    <lineage>
        <taxon>Viruses</taxon>
        <taxon>Duplodnaviria</taxon>
        <taxon>Heunggongvirae</taxon>
        <taxon>Uroviricota</taxon>
        <taxon>Caudoviricetes</taxon>
    </lineage>
</organism>